<comment type="caution">
    <text evidence="3">The sequence shown here is derived from an EMBL/GenBank/DDBJ whole genome shotgun (WGS) entry which is preliminary data.</text>
</comment>
<evidence type="ECO:0000259" key="2">
    <source>
        <dbReference type="Pfam" id="PF07179"/>
    </source>
</evidence>
<evidence type="ECO:0000313" key="4">
    <source>
        <dbReference type="Proteomes" id="UP001596189"/>
    </source>
</evidence>
<dbReference type="RefSeq" id="WP_345716520.1">
    <property type="nucleotide sequence ID" value="NZ_BAABFP010000005.1"/>
</dbReference>
<dbReference type="EMBL" id="JBHSRD010000002">
    <property type="protein sequence ID" value="MFC6005637.1"/>
    <property type="molecule type" value="Genomic_DNA"/>
</dbReference>
<evidence type="ECO:0000256" key="1">
    <source>
        <dbReference type="SAM" id="MobiDB-lite"/>
    </source>
</evidence>
<accession>A0ABW1J9N0</accession>
<gene>
    <name evidence="3" type="ORF">ACFQDO_00700</name>
</gene>
<organism evidence="3 4">
    <name type="scientific">Angustibacter luteus</name>
    <dbReference type="NCBI Taxonomy" id="658456"/>
    <lineage>
        <taxon>Bacteria</taxon>
        <taxon>Bacillati</taxon>
        <taxon>Actinomycetota</taxon>
        <taxon>Actinomycetes</taxon>
        <taxon>Kineosporiales</taxon>
        <taxon>Kineosporiaceae</taxon>
    </lineage>
</organism>
<reference evidence="4" key="1">
    <citation type="journal article" date="2019" name="Int. J. Syst. Evol. Microbiol.">
        <title>The Global Catalogue of Microorganisms (GCM) 10K type strain sequencing project: providing services to taxonomists for standard genome sequencing and annotation.</title>
        <authorList>
            <consortium name="The Broad Institute Genomics Platform"/>
            <consortium name="The Broad Institute Genome Sequencing Center for Infectious Disease"/>
            <person name="Wu L."/>
            <person name="Ma J."/>
        </authorList>
    </citation>
    <scope>NUCLEOTIDE SEQUENCE [LARGE SCALE GENOMIC DNA]</scope>
    <source>
        <strain evidence="4">KACC 14249</strain>
    </source>
</reference>
<dbReference type="InterPro" id="IPR009839">
    <property type="entry name" value="SseB_N"/>
</dbReference>
<feature type="domain" description="SseB protein N-terminal" evidence="2">
    <location>
        <begin position="36"/>
        <end position="157"/>
    </location>
</feature>
<dbReference type="Proteomes" id="UP001596189">
    <property type="component" value="Unassembled WGS sequence"/>
</dbReference>
<feature type="region of interest" description="Disordered" evidence="1">
    <location>
        <begin position="1"/>
        <end position="26"/>
    </location>
</feature>
<name>A0ABW1J9N0_9ACTN</name>
<proteinExistence type="predicted"/>
<evidence type="ECO:0000313" key="3">
    <source>
        <dbReference type="EMBL" id="MFC6005637.1"/>
    </source>
</evidence>
<dbReference type="Pfam" id="PF07179">
    <property type="entry name" value="SseB"/>
    <property type="match status" value="1"/>
</dbReference>
<sequence>MTQVPSGDSAGTAWSGRTLPAGGFDGDDGAVDPAVAQALSALESGQGAAQQVVAALAAARVLVPVVAVLGEGEQAAHGLVDKSADMAVVTLTAPDGRRALPVFSGLESLQQWDPTARPVPVDCRRAAVSAVAEGCDVMVLDPAGPVAFVVSRPAVWALGQGRAWVPAHEDPDVARVLQGAAAQVPGVVGLRAERGDQVDLLVVVLLAVGLDRDEARAAVAAVGERLQSDDLLRERVEGVQLRVEPAA</sequence>
<protein>
    <submittedName>
        <fullName evidence="3">SseB family protein</fullName>
    </submittedName>
</protein>
<keyword evidence="4" id="KW-1185">Reference proteome</keyword>